<name>A0A9D2LSL2_9FIRM</name>
<dbReference type="GO" id="GO:0005737">
    <property type="term" value="C:cytoplasm"/>
    <property type="evidence" value="ECO:0007669"/>
    <property type="project" value="UniProtKB-SubCell"/>
</dbReference>
<evidence type="ECO:0000256" key="1">
    <source>
        <dbReference type="ARBA" id="ARBA00004496"/>
    </source>
</evidence>
<comment type="similarity">
    <text evidence="8">Belongs to the tRNA(Ile)-lysidine synthase family.</text>
</comment>
<dbReference type="EMBL" id="DWYZ01000112">
    <property type="protein sequence ID" value="HJB28314.1"/>
    <property type="molecule type" value="Genomic_DNA"/>
</dbReference>
<dbReference type="GO" id="GO:0005524">
    <property type="term" value="F:ATP binding"/>
    <property type="evidence" value="ECO:0007669"/>
    <property type="project" value="UniProtKB-UniRule"/>
</dbReference>
<dbReference type="Pfam" id="PF01171">
    <property type="entry name" value="ATP_bind_3"/>
    <property type="match status" value="1"/>
</dbReference>
<dbReference type="GO" id="GO:0032267">
    <property type="term" value="F:tRNA(Ile)-lysidine synthase activity"/>
    <property type="evidence" value="ECO:0007669"/>
    <property type="project" value="UniProtKB-EC"/>
</dbReference>
<dbReference type="SUPFAM" id="SSF82829">
    <property type="entry name" value="MesJ substrate recognition domain-like"/>
    <property type="match status" value="1"/>
</dbReference>
<evidence type="ECO:0000259" key="9">
    <source>
        <dbReference type="SMART" id="SM00977"/>
    </source>
</evidence>
<comment type="catalytic activity">
    <reaction evidence="7 8">
        <text>cytidine(34) in tRNA(Ile2) + L-lysine + ATP = lysidine(34) in tRNA(Ile2) + AMP + diphosphate + H(+)</text>
        <dbReference type="Rhea" id="RHEA:43744"/>
        <dbReference type="Rhea" id="RHEA-COMP:10625"/>
        <dbReference type="Rhea" id="RHEA-COMP:10670"/>
        <dbReference type="ChEBI" id="CHEBI:15378"/>
        <dbReference type="ChEBI" id="CHEBI:30616"/>
        <dbReference type="ChEBI" id="CHEBI:32551"/>
        <dbReference type="ChEBI" id="CHEBI:33019"/>
        <dbReference type="ChEBI" id="CHEBI:82748"/>
        <dbReference type="ChEBI" id="CHEBI:83665"/>
        <dbReference type="ChEBI" id="CHEBI:456215"/>
        <dbReference type="EC" id="6.3.4.19"/>
    </reaction>
</comment>
<comment type="subcellular location">
    <subcellularLocation>
        <location evidence="1 8">Cytoplasm</location>
    </subcellularLocation>
</comment>
<dbReference type="CDD" id="cd01992">
    <property type="entry name" value="TilS_N"/>
    <property type="match status" value="1"/>
</dbReference>
<dbReference type="GO" id="GO:0006400">
    <property type="term" value="P:tRNA modification"/>
    <property type="evidence" value="ECO:0007669"/>
    <property type="project" value="UniProtKB-UniRule"/>
</dbReference>
<keyword evidence="6 8" id="KW-0067">ATP-binding</keyword>
<dbReference type="Gene3D" id="3.40.50.620">
    <property type="entry name" value="HUPs"/>
    <property type="match status" value="1"/>
</dbReference>
<dbReference type="EC" id="6.3.4.19" evidence="8"/>
<accession>A0A9D2LSL2</accession>
<evidence type="ECO:0000256" key="5">
    <source>
        <dbReference type="ARBA" id="ARBA00022741"/>
    </source>
</evidence>
<evidence type="ECO:0000256" key="6">
    <source>
        <dbReference type="ARBA" id="ARBA00022840"/>
    </source>
</evidence>
<gene>
    <name evidence="8 10" type="primary">tilS</name>
    <name evidence="10" type="ORF">IAA06_05925</name>
</gene>
<dbReference type="SUPFAM" id="SSF56037">
    <property type="entry name" value="PheT/TilS domain"/>
    <property type="match status" value="1"/>
</dbReference>
<evidence type="ECO:0000256" key="4">
    <source>
        <dbReference type="ARBA" id="ARBA00022694"/>
    </source>
</evidence>
<dbReference type="NCBIfam" id="TIGR02433">
    <property type="entry name" value="lysidine_TilS_C"/>
    <property type="match status" value="1"/>
</dbReference>
<sequence>MYKKAKAYILENNMIPKNVCVLAGVSGGGDSMTMLHMLSRLSREWGFSLKAVHVHHGIRGEEADRDAAMTEKICRQWGIPLICRRFDVPALALRWKCGTEEAGRVVRQKVFQEEGALLGGEDYRVALAHNQDDLGETLLHHLARGSGIRGLASMRPVSGRLIRPLLCLRRREIDYYLKENGIPYVTDSTNLTDAYTRNKIRHKILPLIEKELNPKACEHMAETARILGMAEDYFTRKGRELLDKWKKTDQGILVNGEDFQEEPLILSYGIMEAFYLLSGKKKDFSSIHVQSVLDLRERQVGSSASLPYGLKGIRRYDGLWIGKASDERKKELLWDMEWEILPGEETSTPLGTFFARIFFYQGEKIPEKKYTKWLDYDKIEYRLSIRTRREGDFLVIDRKGNRKKLNRCMIDEKIPREERNKIPLLTCGGEVLWLIGGRINEQYKITQNTRMVLEVKYQGGSCNE</sequence>
<feature type="domain" description="Lysidine-tRNA(Ile) synthetase C-terminal" evidence="9">
    <location>
        <begin position="383"/>
        <end position="455"/>
    </location>
</feature>
<comment type="function">
    <text evidence="8">Ligates lysine onto the cytidine present at position 34 of the AUA codon-specific tRNA(Ile) that contains the anticodon CAU, in an ATP-dependent manner. Cytidine is converted to lysidine, thus changing the amino acid specificity of the tRNA from methionine to isoleucine.</text>
</comment>
<comment type="caution">
    <text evidence="10">The sequence shown here is derived from an EMBL/GenBank/DDBJ whole genome shotgun (WGS) entry which is preliminary data.</text>
</comment>
<dbReference type="NCBIfam" id="TIGR02432">
    <property type="entry name" value="lysidine_TilS_N"/>
    <property type="match status" value="1"/>
</dbReference>
<dbReference type="InterPro" id="IPR012796">
    <property type="entry name" value="Lysidine-tRNA-synth_C"/>
</dbReference>
<dbReference type="InterPro" id="IPR012795">
    <property type="entry name" value="tRNA_Ile_lys_synt_N"/>
</dbReference>
<reference evidence="10" key="2">
    <citation type="submission" date="2021-04" db="EMBL/GenBank/DDBJ databases">
        <authorList>
            <person name="Gilroy R."/>
        </authorList>
    </citation>
    <scope>NUCLEOTIDE SEQUENCE</scope>
    <source>
        <strain evidence="10">ChiSjej1B19-5720</strain>
    </source>
</reference>
<reference evidence="10" key="1">
    <citation type="journal article" date="2021" name="PeerJ">
        <title>Extensive microbial diversity within the chicken gut microbiome revealed by metagenomics and culture.</title>
        <authorList>
            <person name="Gilroy R."/>
            <person name="Ravi A."/>
            <person name="Getino M."/>
            <person name="Pursley I."/>
            <person name="Horton D.L."/>
            <person name="Alikhan N.F."/>
            <person name="Baker D."/>
            <person name="Gharbi K."/>
            <person name="Hall N."/>
            <person name="Watson M."/>
            <person name="Adriaenssens E.M."/>
            <person name="Foster-Nyarko E."/>
            <person name="Jarju S."/>
            <person name="Secka A."/>
            <person name="Antonio M."/>
            <person name="Oren A."/>
            <person name="Chaudhuri R.R."/>
            <person name="La Ragione R."/>
            <person name="Hildebrand F."/>
            <person name="Pallen M.J."/>
        </authorList>
    </citation>
    <scope>NUCLEOTIDE SEQUENCE</scope>
    <source>
        <strain evidence="10">ChiSjej1B19-5720</strain>
    </source>
</reference>
<organism evidence="10 11">
    <name type="scientific">Candidatus Blautia faecavium</name>
    <dbReference type="NCBI Taxonomy" id="2838487"/>
    <lineage>
        <taxon>Bacteria</taxon>
        <taxon>Bacillati</taxon>
        <taxon>Bacillota</taxon>
        <taxon>Clostridia</taxon>
        <taxon>Lachnospirales</taxon>
        <taxon>Lachnospiraceae</taxon>
        <taxon>Blautia</taxon>
    </lineage>
</organism>
<dbReference type="HAMAP" id="MF_01161">
    <property type="entry name" value="tRNA_Ile_lys_synt"/>
    <property type="match status" value="1"/>
</dbReference>
<dbReference type="Proteomes" id="UP000823842">
    <property type="component" value="Unassembled WGS sequence"/>
</dbReference>
<evidence type="ECO:0000313" key="10">
    <source>
        <dbReference type="EMBL" id="HJB28314.1"/>
    </source>
</evidence>
<keyword evidence="5 8" id="KW-0547">Nucleotide-binding</keyword>
<dbReference type="PANTHER" id="PTHR43033:SF1">
    <property type="entry name" value="TRNA(ILE)-LYSIDINE SYNTHASE-RELATED"/>
    <property type="match status" value="1"/>
</dbReference>
<dbReference type="SMART" id="SM00977">
    <property type="entry name" value="TilS_C"/>
    <property type="match status" value="1"/>
</dbReference>
<evidence type="ECO:0000256" key="3">
    <source>
        <dbReference type="ARBA" id="ARBA00022598"/>
    </source>
</evidence>
<keyword evidence="3 8" id="KW-0436">Ligase</keyword>
<dbReference type="AlphaFoldDB" id="A0A9D2LSL2"/>
<evidence type="ECO:0000313" key="11">
    <source>
        <dbReference type="Proteomes" id="UP000823842"/>
    </source>
</evidence>
<dbReference type="InterPro" id="IPR014729">
    <property type="entry name" value="Rossmann-like_a/b/a_fold"/>
</dbReference>
<dbReference type="PANTHER" id="PTHR43033">
    <property type="entry name" value="TRNA(ILE)-LYSIDINE SYNTHASE-RELATED"/>
    <property type="match status" value="1"/>
</dbReference>
<feature type="binding site" evidence="8">
    <location>
        <begin position="26"/>
        <end position="31"/>
    </location>
    <ligand>
        <name>ATP</name>
        <dbReference type="ChEBI" id="CHEBI:30616"/>
    </ligand>
</feature>
<evidence type="ECO:0000256" key="7">
    <source>
        <dbReference type="ARBA" id="ARBA00048539"/>
    </source>
</evidence>
<comment type="domain">
    <text evidence="8">The N-terminal region contains the highly conserved SGGXDS motif, predicted to be a P-loop motif involved in ATP binding.</text>
</comment>
<keyword evidence="4 8" id="KW-0819">tRNA processing</keyword>
<dbReference type="SUPFAM" id="SSF52402">
    <property type="entry name" value="Adenine nucleotide alpha hydrolases-like"/>
    <property type="match status" value="1"/>
</dbReference>
<protein>
    <recommendedName>
        <fullName evidence="8">tRNA(Ile)-lysidine synthase</fullName>
        <ecNumber evidence="8">6.3.4.19</ecNumber>
    </recommendedName>
    <alternativeName>
        <fullName evidence="8">tRNA(Ile)-2-lysyl-cytidine synthase</fullName>
    </alternativeName>
    <alternativeName>
        <fullName evidence="8">tRNA(Ile)-lysidine synthetase</fullName>
    </alternativeName>
</protein>
<dbReference type="InterPro" id="IPR012094">
    <property type="entry name" value="tRNA_Ile_lys_synt"/>
</dbReference>
<proteinExistence type="inferred from homology"/>
<evidence type="ECO:0000256" key="2">
    <source>
        <dbReference type="ARBA" id="ARBA00022490"/>
    </source>
</evidence>
<evidence type="ECO:0000256" key="8">
    <source>
        <dbReference type="HAMAP-Rule" id="MF_01161"/>
    </source>
</evidence>
<dbReference type="Pfam" id="PF11734">
    <property type="entry name" value="TilS_C"/>
    <property type="match status" value="1"/>
</dbReference>
<dbReference type="InterPro" id="IPR011063">
    <property type="entry name" value="TilS/TtcA_N"/>
</dbReference>
<keyword evidence="2 8" id="KW-0963">Cytoplasm</keyword>